<dbReference type="InterPro" id="IPR030846">
    <property type="entry name" value="DnaG_bac"/>
</dbReference>
<dbReference type="InterPro" id="IPR037068">
    <property type="entry name" value="DNA_primase_core_N_sf"/>
</dbReference>
<dbReference type="SUPFAM" id="SSF56731">
    <property type="entry name" value="DNA primase core"/>
    <property type="match status" value="1"/>
</dbReference>
<evidence type="ECO:0000313" key="16">
    <source>
        <dbReference type="EMBL" id="SMO33662.1"/>
    </source>
</evidence>
<dbReference type="PIRSF" id="PIRSF002811">
    <property type="entry name" value="DnaG"/>
    <property type="match status" value="1"/>
</dbReference>
<evidence type="ECO:0000256" key="10">
    <source>
        <dbReference type="ARBA" id="ARBA00023125"/>
    </source>
</evidence>
<keyword evidence="6 12" id="KW-0479">Metal-binding</keyword>
<evidence type="ECO:0000313" key="17">
    <source>
        <dbReference type="Proteomes" id="UP000317315"/>
    </source>
</evidence>
<dbReference type="GO" id="GO:0003899">
    <property type="term" value="F:DNA-directed RNA polymerase activity"/>
    <property type="evidence" value="ECO:0007669"/>
    <property type="project" value="UniProtKB-UniRule"/>
</dbReference>
<dbReference type="Proteomes" id="UP000317315">
    <property type="component" value="Unassembled WGS sequence"/>
</dbReference>
<evidence type="ECO:0000256" key="13">
    <source>
        <dbReference type="PIRNR" id="PIRNR002811"/>
    </source>
</evidence>
<evidence type="ECO:0000256" key="5">
    <source>
        <dbReference type="ARBA" id="ARBA00022705"/>
    </source>
</evidence>
<dbReference type="Pfam" id="PF13155">
    <property type="entry name" value="Toprim_2"/>
    <property type="match status" value="1"/>
</dbReference>
<dbReference type="FunFam" id="3.90.580.10:FF:000001">
    <property type="entry name" value="DNA primase"/>
    <property type="match status" value="1"/>
</dbReference>
<comment type="subunit">
    <text evidence="12">Monomer. Interacts with DnaB.</text>
</comment>
<keyword evidence="10 12" id="KW-0238">DNA-binding</keyword>
<accession>A0A521AFT5</accession>
<keyword evidence="9" id="KW-0460">Magnesium</keyword>
<keyword evidence="8 12" id="KW-0862">Zinc</keyword>
<evidence type="ECO:0000256" key="4">
    <source>
        <dbReference type="ARBA" id="ARBA00022695"/>
    </source>
</evidence>
<dbReference type="Gene3D" id="3.40.1360.10">
    <property type="match status" value="1"/>
</dbReference>
<keyword evidence="17" id="KW-1185">Reference proteome</keyword>
<evidence type="ECO:0000256" key="3">
    <source>
        <dbReference type="ARBA" id="ARBA00022679"/>
    </source>
</evidence>
<dbReference type="Gene3D" id="3.90.980.10">
    <property type="entry name" value="DNA primase, catalytic core, N-terminal domain"/>
    <property type="match status" value="1"/>
</dbReference>
<feature type="zinc finger region" description="CHC2-type" evidence="12 14">
    <location>
        <begin position="41"/>
        <end position="65"/>
    </location>
</feature>
<dbReference type="InterPro" id="IPR036977">
    <property type="entry name" value="DNA_primase_Znf_CHC2"/>
</dbReference>
<keyword evidence="7 12" id="KW-0863">Zinc-finger</keyword>
<dbReference type="HAMAP" id="MF_00974">
    <property type="entry name" value="DNA_primase_DnaG"/>
    <property type="match status" value="1"/>
</dbReference>
<reference evidence="16 17" key="1">
    <citation type="submission" date="2017-05" db="EMBL/GenBank/DDBJ databases">
        <authorList>
            <person name="Varghese N."/>
            <person name="Submissions S."/>
        </authorList>
    </citation>
    <scope>NUCLEOTIDE SEQUENCE [LARGE SCALE GENOMIC DNA]</scope>
    <source>
        <strain evidence="16 17">DSM 16304</strain>
    </source>
</reference>
<dbReference type="NCBIfam" id="TIGR01391">
    <property type="entry name" value="dnaG"/>
    <property type="match status" value="1"/>
</dbReference>
<dbReference type="Gene3D" id="3.90.580.10">
    <property type="entry name" value="Zinc finger, CHC2-type domain"/>
    <property type="match status" value="1"/>
</dbReference>
<dbReference type="SUPFAM" id="SSF57783">
    <property type="entry name" value="Zinc beta-ribbon"/>
    <property type="match status" value="1"/>
</dbReference>
<keyword evidence="5 12" id="KW-0235">DNA replication</keyword>
<dbReference type="InterPro" id="IPR050219">
    <property type="entry name" value="DnaG_primase"/>
</dbReference>
<dbReference type="GO" id="GO:0006269">
    <property type="term" value="P:DNA replication, synthesis of primer"/>
    <property type="evidence" value="ECO:0007669"/>
    <property type="project" value="UniProtKB-UniRule"/>
</dbReference>
<dbReference type="Pfam" id="PF01807">
    <property type="entry name" value="Zn_ribbon_DnaG"/>
    <property type="match status" value="1"/>
</dbReference>
<keyword evidence="11 12" id="KW-0804">Transcription</keyword>
<gene>
    <name evidence="12" type="primary">dnaG</name>
    <name evidence="16" type="ORF">SAMN06269117_101101</name>
</gene>
<dbReference type="EMBL" id="FXTM01000001">
    <property type="protein sequence ID" value="SMO33662.1"/>
    <property type="molecule type" value="Genomic_DNA"/>
</dbReference>
<name>A0A521AFT5_9BACT</name>
<evidence type="ECO:0000256" key="14">
    <source>
        <dbReference type="PIRSR" id="PIRSR002811-1"/>
    </source>
</evidence>
<keyword evidence="2 12" id="KW-0639">Primosome</keyword>
<dbReference type="InterPro" id="IPR002694">
    <property type="entry name" value="Znf_CHC2"/>
</dbReference>
<comment type="function">
    <text evidence="12 13">RNA polymerase that catalyzes the synthesis of short RNA molecules used as primers for DNA polymerase during DNA replication.</text>
</comment>
<dbReference type="Pfam" id="PF08275">
    <property type="entry name" value="DNAG_N"/>
    <property type="match status" value="1"/>
</dbReference>
<evidence type="ECO:0000256" key="9">
    <source>
        <dbReference type="ARBA" id="ARBA00022842"/>
    </source>
</evidence>
<dbReference type="EC" id="2.7.7.101" evidence="12"/>
<dbReference type="GO" id="GO:1990077">
    <property type="term" value="C:primosome complex"/>
    <property type="evidence" value="ECO:0007669"/>
    <property type="project" value="UniProtKB-KW"/>
</dbReference>
<dbReference type="GO" id="GO:0008270">
    <property type="term" value="F:zinc ion binding"/>
    <property type="evidence" value="ECO:0007669"/>
    <property type="project" value="UniProtKB-UniRule"/>
</dbReference>
<dbReference type="CDD" id="cd03364">
    <property type="entry name" value="TOPRIM_DnaG_primases"/>
    <property type="match status" value="1"/>
</dbReference>
<evidence type="ECO:0000259" key="15">
    <source>
        <dbReference type="PROSITE" id="PS50880"/>
    </source>
</evidence>
<evidence type="ECO:0000256" key="12">
    <source>
        <dbReference type="HAMAP-Rule" id="MF_00974"/>
    </source>
</evidence>
<dbReference type="RefSeq" id="WP_142933476.1">
    <property type="nucleotide sequence ID" value="NZ_FXTM01000001.1"/>
</dbReference>
<dbReference type="PANTHER" id="PTHR30313:SF2">
    <property type="entry name" value="DNA PRIMASE"/>
    <property type="match status" value="1"/>
</dbReference>
<dbReference type="GO" id="GO:0003677">
    <property type="term" value="F:DNA binding"/>
    <property type="evidence" value="ECO:0007669"/>
    <property type="project" value="UniProtKB-KW"/>
</dbReference>
<dbReference type="InterPro" id="IPR013264">
    <property type="entry name" value="DNAG_N"/>
</dbReference>
<sequence length="540" mass="61138">MGSSNVSHSLIHELLSQIDIVDIVSHYITLKRSGRNFVALCPFHSEKTPSFVVSQEKQIFKCFGCGVGGNAITFVQKYENLSFWEAVKRVSEIARVELPKEFFKRGELSKGIEESGLKAAKFFNKKLTAVKEYLFSRGIDEETANEFLLGYAPSGYVGELKIPKEEAQKLGLVNSRGGEFFRNRLMIPIFSHSGNVVGFAGRALSDNQSPKYINTPETEIFKKSSILYGFYQSKEEIVKKREVVIVEGYFDVISLHKIGVKNVVAPMGTSLTEKHASFLKRYSQSPILIFDGDSAGTKAAIRSAGLFFKFGCEPRVVQLPKGEDPDSMARKQPEKVLELLSSPKTFIDWAVGTVKTSDNQVELLKQVVLSISELKTINPFLFKEYFSVLSAEFGVDEAWLKVQIPRKSIPDNEEKEPIPHSERAFLRALFEGWEIPVEVSPNIFVSSKVSKLYSIVSQLDERNPTVLQSEYPELSPFISEILLSEFTEGDLKEGIRKVLEKEFERRLKRIRDFVEKRRLKRAILELKKGNFEVITQLQTT</sequence>
<evidence type="ECO:0000256" key="6">
    <source>
        <dbReference type="ARBA" id="ARBA00022723"/>
    </source>
</evidence>
<organism evidence="16 17">
    <name type="scientific">Balnearium lithotrophicum</name>
    <dbReference type="NCBI Taxonomy" id="223788"/>
    <lineage>
        <taxon>Bacteria</taxon>
        <taxon>Pseudomonadati</taxon>
        <taxon>Aquificota</taxon>
        <taxon>Aquificia</taxon>
        <taxon>Desulfurobacteriales</taxon>
        <taxon>Desulfurobacteriaceae</taxon>
        <taxon>Balnearium</taxon>
    </lineage>
</organism>
<dbReference type="OrthoDB" id="9803773at2"/>
<protein>
    <recommendedName>
        <fullName evidence="12 13">DNA primase</fullName>
        <ecNumber evidence="12">2.7.7.101</ecNumber>
    </recommendedName>
</protein>
<evidence type="ECO:0000256" key="2">
    <source>
        <dbReference type="ARBA" id="ARBA00022515"/>
    </source>
</evidence>
<dbReference type="InterPro" id="IPR006295">
    <property type="entry name" value="DNA_primase_DnaG"/>
</dbReference>
<proteinExistence type="inferred from homology"/>
<evidence type="ECO:0000256" key="1">
    <source>
        <dbReference type="ARBA" id="ARBA00022478"/>
    </source>
</evidence>
<dbReference type="InterPro" id="IPR034151">
    <property type="entry name" value="TOPRIM_DnaG_bac"/>
</dbReference>
<feature type="domain" description="Toprim" evidence="15">
    <location>
        <begin position="241"/>
        <end position="322"/>
    </location>
</feature>
<dbReference type="AlphaFoldDB" id="A0A521AFT5"/>
<evidence type="ECO:0000256" key="7">
    <source>
        <dbReference type="ARBA" id="ARBA00022771"/>
    </source>
</evidence>
<comment type="domain">
    <text evidence="12">Contains an N-terminal zinc-binding domain, a central core domain that contains the primase activity, and a C-terminal DnaB-binding domain.</text>
</comment>
<dbReference type="InterPro" id="IPR006171">
    <property type="entry name" value="TOPRIM_dom"/>
</dbReference>
<comment type="cofactor">
    <cofactor evidence="12 13 14">
        <name>Zn(2+)</name>
        <dbReference type="ChEBI" id="CHEBI:29105"/>
    </cofactor>
    <text evidence="12 13 14">Binds 1 zinc ion per monomer.</text>
</comment>
<dbReference type="GO" id="GO:0005737">
    <property type="term" value="C:cytoplasm"/>
    <property type="evidence" value="ECO:0007669"/>
    <property type="project" value="TreeGrafter"/>
</dbReference>
<evidence type="ECO:0000256" key="11">
    <source>
        <dbReference type="ARBA" id="ARBA00023163"/>
    </source>
</evidence>
<comment type="catalytic activity">
    <reaction evidence="12">
        <text>ssDNA + n NTP = ssDNA/pppN(pN)n-1 hybrid + (n-1) diphosphate.</text>
        <dbReference type="EC" id="2.7.7.101"/>
    </reaction>
</comment>
<keyword evidence="3 12" id="KW-0808">Transferase</keyword>
<dbReference type="PANTHER" id="PTHR30313">
    <property type="entry name" value="DNA PRIMASE"/>
    <property type="match status" value="1"/>
</dbReference>
<dbReference type="SMART" id="SM00400">
    <property type="entry name" value="ZnF_CHCC"/>
    <property type="match status" value="1"/>
</dbReference>
<keyword evidence="4 12" id="KW-0548">Nucleotidyltransferase</keyword>
<comment type="similarity">
    <text evidence="12 13">Belongs to the DnaG primase family.</text>
</comment>
<dbReference type="GO" id="GO:0000428">
    <property type="term" value="C:DNA-directed RNA polymerase complex"/>
    <property type="evidence" value="ECO:0007669"/>
    <property type="project" value="UniProtKB-KW"/>
</dbReference>
<dbReference type="SMART" id="SM00493">
    <property type="entry name" value="TOPRIM"/>
    <property type="match status" value="1"/>
</dbReference>
<keyword evidence="1 12" id="KW-0240">DNA-directed RNA polymerase</keyword>
<evidence type="ECO:0000256" key="8">
    <source>
        <dbReference type="ARBA" id="ARBA00022833"/>
    </source>
</evidence>
<dbReference type="PROSITE" id="PS50880">
    <property type="entry name" value="TOPRIM"/>
    <property type="match status" value="1"/>
</dbReference>